<dbReference type="Pfam" id="PF01081">
    <property type="entry name" value="Aldolase"/>
    <property type="match status" value="1"/>
</dbReference>
<reference evidence="10 11" key="1">
    <citation type="submission" date="2021-03" db="EMBL/GenBank/DDBJ databases">
        <title>Caproiciproducens sp. nov. isolated from feces of cow.</title>
        <authorList>
            <person name="Choi J.-Y."/>
        </authorList>
    </citation>
    <scope>NUCLEOTIDE SEQUENCE [LARGE SCALE GENOMIC DNA]</scope>
    <source>
        <strain evidence="10 11">AGMB10547</strain>
    </source>
</reference>
<dbReference type="PROSITE" id="PS00159">
    <property type="entry name" value="ALDOLASE_KDPG_KHG_1"/>
    <property type="match status" value="1"/>
</dbReference>
<keyword evidence="7" id="KW-0704">Schiff base</keyword>
<comment type="catalytic activity">
    <reaction evidence="1">
        <text>2-dehydro-3-deoxy-6-phospho-D-gluconate = D-glyceraldehyde 3-phosphate + pyruvate</text>
        <dbReference type="Rhea" id="RHEA:17089"/>
        <dbReference type="ChEBI" id="CHEBI:15361"/>
        <dbReference type="ChEBI" id="CHEBI:57569"/>
        <dbReference type="ChEBI" id="CHEBI:59776"/>
        <dbReference type="EC" id="4.1.2.14"/>
    </reaction>
</comment>
<dbReference type="CDD" id="cd00452">
    <property type="entry name" value="KDPG_aldolase"/>
    <property type="match status" value="1"/>
</dbReference>
<dbReference type="InterPro" id="IPR031337">
    <property type="entry name" value="KDPG/KHG_AS_1"/>
</dbReference>
<dbReference type="SUPFAM" id="SSF51569">
    <property type="entry name" value="Aldolase"/>
    <property type="match status" value="1"/>
</dbReference>
<comment type="similarity">
    <text evidence="3">Belongs to the KHG/KDPG aldolase family.</text>
</comment>
<dbReference type="EMBL" id="JAGFNZ010000001">
    <property type="protein sequence ID" value="MBW7571431.1"/>
    <property type="molecule type" value="Genomic_DNA"/>
</dbReference>
<dbReference type="NCBIfam" id="TIGR01182">
    <property type="entry name" value="eda"/>
    <property type="match status" value="1"/>
</dbReference>
<comment type="caution">
    <text evidence="10">The sequence shown here is derived from an EMBL/GenBank/DDBJ whole genome shotgun (WGS) entry which is preliminary data.</text>
</comment>
<dbReference type="InterPro" id="IPR013785">
    <property type="entry name" value="Aldolase_TIM"/>
</dbReference>
<name>A0ABS7DJZ8_9FIRM</name>
<dbReference type="InterPro" id="IPR000887">
    <property type="entry name" value="Aldlse_KDPG_KHG"/>
</dbReference>
<evidence type="ECO:0000256" key="3">
    <source>
        <dbReference type="ARBA" id="ARBA00006906"/>
    </source>
</evidence>
<evidence type="ECO:0000256" key="7">
    <source>
        <dbReference type="ARBA" id="ARBA00023270"/>
    </source>
</evidence>
<dbReference type="PANTHER" id="PTHR30246">
    <property type="entry name" value="2-KETO-3-DEOXY-6-PHOSPHOGLUCONATE ALDOLASE"/>
    <property type="match status" value="1"/>
</dbReference>
<dbReference type="RefSeq" id="WP_219963844.1">
    <property type="nucleotide sequence ID" value="NZ_JAGFNZ010000001.1"/>
</dbReference>
<evidence type="ECO:0000256" key="5">
    <source>
        <dbReference type="ARBA" id="ARBA00013063"/>
    </source>
</evidence>
<organism evidence="10 11">
    <name type="scientific">Caproiciproducens faecalis</name>
    <dbReference type="NCBI Taxonomy" id="2820301"/>
    <lineage>
        <taxon>Bacteria</taxon>
        <taxon>Bacillati</taxon>
        <taxon>Bacillota</taxon>
        <taxon>Clostridia</taxon>
        <taxon>Eubacteriales</taxon>
        <taxon>Acutalibacteraceae</taxon>
        <taxon>Caproiciproducens</taxon>
    </lineage>
</organism>
<dbReference type="InterPro" id="IPR031338">
    <property type="entry name" value="KDPG/KHG_AS_2"/>
</dbReference>
<dbReference type="Proteomes" id="UP000719942">
    <property type="component" value="Unassembled WGS sequence"/>
</dbReference>
<evidence type="ECO:0000259" key="9">
    <source>
        <dbReference type="PROSITE" id="PS51819"/>
    </source>
</evidence>
<dbReference type="Gene3D" id="3.20.20.70">
    <property type="entry name" value="Aldolase class I"/>
    <property type="match status" value="1"/>
</dbReference>
<dbReference type="NCBIfam" id="NF004325">
    <property type="entry name" value="PRK05718.1"/>
    <property type="match status" value="1"/>
</dbReference>
<keyword evidence="6" id="KW-0456">Lyase</keyword>
<comment type="pathway">
    <text evidence="2">Carbohydrate acid metabolism; 2-dehydro-3-deoxy-D-gluconate degradation; D-glyceraldehyde 3-phosphate and pyruvate from 2-dehydro-3-deoxy-D-gluconate: step 2/2.</text>
</comment>
<evidence type="ECO:0000256" key="8">
    <source>
        <dbReference type="ARBA" id="ARBA00023277"/>
    </source>
</evidence>
<evidence type="ECO:0000256" key="6">
    <source>
        <dbReference type="ARBA" id="ARBA00023239"/>
    </source>
</evidence>
<evidence type="ECO:0000256" key="1">
    <source>
        <dbReference type="ARBA" id="ARBA00000654"/>
    </source>
</evidence>
<sequence length="320" mass="34462">MKNLMDIITGAALMPVVVIDDHTKSVELARALCAGGIPVAEITFRTDCARQAVQEIAEKVPEVTVGAGTVHTVDQARSAVDAGAKFIVTPGFVPDVVEWCLENDIPVIPGCSNATDIEAALRFGLDTVKFFPAEVSGGIKALKSFAGPYQGLRFIPTGGIDENNVEEYLSLSNVAACGGSWMVPKNLIEAGDFSRIVSLCREAVRRAFGFELLHVGVNTKDAQEAANIANDFANLLSIPVRESTGSYFAGTMFEIMKRPFLGKNGHIAIQANDMERAVHHFECMGAELDMNSAVRDEKGGLIAIYFKETIGGFAIHLRRK</sequence>
<feature type="domain" description="VOC" evidence="9">
    <location>
        <begin position="211"/>
        <end position="320"/>
    </location>
</feature>
<keyword evidence="8" id="KW-0119">Carbohydrate metabolism</keyword>
<dbReference type="InterPro" id="IPR037523">
    <property type="entry name" value="VOC_core"/>
</dbReference>
<protein>
    <recommendedName>
        <fullName evidence="5">2-dehydro-3-deoxy-phosphogluconate aldolase</fullName>
        <ecNumber evidence="5">4.1.2.14</ecNumber>
    </recommendedName>
</protein>
<evidence type="ECO:0000313" key="10">
    <source>
        <dbReference type="EMBL" id="MBW7571431.1"/>
    </source>
</evidence>
<comment type="subunit">
    <text evidence="4">Homotrimer.</text>
</comment>
<gene>
    <name evidence="10" type="ORF">J5W02_01280</name>
</gene>
<dbReference type="EC" id="4.1.2.14" evidence="5"/>
<proteinExistence type="inferred from homology"/>
<evidence type="ECO:0000256" key="2">
    <source>
        <dbReference type="ARBA" id="ARBA00004736"/>
    </source>
</evidence>
<dbReference type="PANTHER" id="PTHR30246:SF1">
    <property type="entry name" value="2-DEHYDRO-3-DEOXY-6-PHOSPHOGALACTONATE ALDOLASE-RELATED"/>
    <property type="match status" value="1"/>
</dbReference>
<evidence type="ECO:0000256" key="4">
    <source>
        <dbReference type="ARBA" id="ARBA00011233"/>
    </source>
</evidence>
<evidence type="ECO:0000313" key="11">
    <source>
        <dbReference type="Proteomes" id="UP000719942"/>
    </source>
</evidence>
<keyword evidence="11" id="KW-1185">Reference proteome</keyword>
<dbReference type="PROSITE" id="PS51819">
    <property type="entry name" value="VOC"/>
    <property type="match status" value="1"/>
</dbReference>
<dbReference type="PROSITE" id="PS00160">
    <property type="entry name" value="ALDOLASE_KDPG_KHG_2"/>
    <property type="match status" value="1"/>
</dbReference>
<accession>A0ABS7DJZ8</accession>